<dbReference type="Proteomes" id="UP001595799">
    <property type="component" value="Unassembled WGS sequence"/>
</dbReference>
<reference evidence="3" key="1">
    <citation type="journal article" date="2019" name="Int. J. Syst. Evol. Microbiol.">
        <title>The Global Catalogue of Microorganisms (GCM) 10K type strain sequencing project: providing services to taxonomists for standard genome sequencing and annotation.</title>
        <authorList>
            <consortium name="The Broad Institute Genomics Platform"/>
            <consortium name="The Broad Institute Genome Sequencing Center for Infectious Disease"/>
            <person name="Wu L."/>
            <person name="Ma J."/>
        </authorList>
    </citation>
    <scope>NUCLEOTIDE SEQUENCE [LARGE SCALE GENOMIC DNA]</scope>
    <source>
        <strain evidence="3">CECT 8472</strain>
    </source>
</reference>
<dbReference type="InterPro" id="IPR029068">
    <property type="entry name" value="Glyas_Bleomycin-R_OHBP_Dase"/>
</dbReference>
<evidence type="ECO:0000259" key="1">
    <source>
        <dbReference type="PROSITE" id="PS51819"/>
    </source>
</evidence>
<dbReference type="PANTHER" id="PTHR36503:SF2">
    <property type="entry name" value="BLR2408 PROTEIN"/>
    <property type="match status" value="1"/>
</dbReference>
<dbReference type="PANTHER" id="PTHR36503">
    <property type="entry name" value="BLR2520 PROTEIN"/>
    <property type="match status" value="1"/>
</dbReference>
<evidence type="ECO:0000313" key="2">
    <source>
        <dbReference type="EMBL" id="MFC4352023.1"/>
    </source>
</evidence>
<sequence length="150" mass="16704">MPEANTKTFARESAGATPGAVYLNLPVGDLGRSRRFFEALGYRFNEQFSNDEVACLILSEQIRAMLHLPASLKRFTEKDIADARTSTEVLLALQLDSRAAVDALMDKALAAGAPEPRAPEEHGFMYGRTFEDPDGHIWEAFWMDPAEMPR</sequence>
<accession>A0ABV8UMH8</accession>
<dbReference type="EMBL" id="JBHSCW010000005">
    <property type="protein sequence ID" value="MFC4352023.1"/>
    <property type="molecule type" value="Genomic_DNA"/>
</dbReference>
<dbReference type="Pfam" id="PF00903">
    <property type="entry name" value="Glyoxalase"/>
    <property type="match status" value="1"/>
</dbReference>
<comment type="caution">
    <text evidence="2">The sequence shown here is derived from an EMBL/GenBank/DDBJ whole genome shotgun (WGS) entry which is preliminary data.</text>
</comment>
<dbReference type="RefSeq" id="WP_382422373.1">
    <property type="nucleotide sequence ID" value="NZ_JBHSCW010000005.1"/>
</dbReference>
<dbReference type="Gene3D" id="3.10.180.10">
    <property type="entry name" value="2,3-Dihydroxybiphenyl 1,2-Dioxygenase, domain 1"/>
    <property type="match status" value="1"/>
</dbReference>
<keyword evidence="3" id="KW-1185">Reference proteome</keyword>
<dbReference type="SUPFAM" id="SSF54593">
    <property type="entry name" value="Glyoxalase/Bleomycin resistance protein/Dihydroxybiphenyl dioxygenase"/>
    <property type="match status" value="1"/>
</dbReference>
<proteinExistence type="predicted"/>
<feature type="domain" description="VOC" evidence="1">
    <location>
        <begin position="19"/>
        <end position="143"/>
    </location>
</feature>
<evidence type="ECO:0000313" key="3">
    <source>
        <dbReference type="Proteomes" id="UP001595799"/>
    </source>
</evidence>
<gene>
    <name evidence="2" type="ORF">ACFOW6_10760</name>
</gene>
<organism evidence="2 3">
    <name type="scientific">Fodinicurvata halophila</name>
    <dbReference type="NCBI Taxonomy" id="1419723"/>
    <lineage>
        <taxon>Bacteria</taxon>
        <taxon>Pseudomonadati</taxon>
        <taxon>Pseudomonadota</taxon>
        <taxon>Alphaproteobacteria</taxon>
        <taxon>Rhodospirillales</taxon>
        <taxon>Rhodovibrionaceae</taxon>
        <taxon>Fodinicurvata</taxon>
    </lineage>
</organism>
<name>A0ABV8UMH8_9PROT</name>
<dbReference type="PROSITE" id="PS51819">
    <property type="entry name" value="VOC"/>
    <property type="match status" value="1"/>
</dbReference>
<dbReference type="InterPro" id="IPR004360">
    <property type="entry name" value="Glyas_Fos-R_dOase_dom"/>
</dbReference>
<protein>
    <submittedName>
        <fullName evidence="2">VOC family protein</fullName>
    </submittedName>
</protein>
<dbReference type="InterPro" id="IPR037523">
    <property type="entry name" value="VOC_core"/>
</dbReference>